<evidence type="ECO:0000313" key="1">
    <source>
        <dbReference type="EMBL" id="CAD8114701.1"/>
    </source>
</evidence>
<comment type="caution">
    <text evidence="1">The sequence shown here is derived from an EMBL/GenBank/DDBJ whole genome shotgun (WGS) entry which is preliminary data.</text>
</comment>
<dbReference type="AlphaFoldDB" id="A0A8S1QI52"/>
<protein>
    <submittedName>
        <fullName evidence="1">Uncharacterized protein</fullName>
    </submittedName>
</protein>
<organism evidence="1 2">
    <name type="scientific">Paramecium sonneborni</name>
    <dbReference type="NCBI Taxonomy" id="65129"/>
    <lineage>
        <taxon>Eukaryota</taxon>
        <taxon>Sar</taxon>
        <taxon>Alveolata</taxon>
        <taxon>Ciliophora</taxon>
        <taxon>Intramacronucleata</taxon>
        <taxon>Oligohymenophorea</taxon>
        <taxon>Peniculida</taxon>
        <taxon>Parameciidae</taxon>
        <taxon>Paramecium</taxon>
    </lineage>
</organism>
<gene>
    <name evidence="1" type="ORF">PSON_ATCC_30995.1.T1060150</name>
</gene>
<sequence length="69" mass="8951">MSKNKYRILYIERIFKFHQYLRQCKSNQRKTLHTQYFFKTLKKRNWEKEPMVRAYEKRRGKRWFKETQT</sequence>
<dbReference type="Proteomes" id="UP000692954">
    <property type="component" value="Unassembled WGS sequence"/>
</dbReference>
<proteinExistence type="predicted"/>
<reference evidence="1" key="1">
    <citation type="submission" date="2021-01" db="EMBL/GenBank/DDBJ databases">
        <authorList>
            <consortium name="Genoscope - CEA"/>
            <person name="William W."/>
        </authorList>
    </citation>
    <scope>NUCLEOTIDE SEQUENCE</scope>
</reference>
<accession>A0A8S1QI52</accession>
<dbReference type="EMBL" id="CAJJDN010000106">
    <property type="protein sequence ID" value="CAD8114701.1"/>
    <property type="molecule type" value="Genomic_DNA"/>
</dbReference>
<name>A0A8S1QI52_9CILI</name>
<keyword evidence="2" id="KW-1185">Reference proteome</keyword>
<evidence type="ECO:0000313" key="2">
    <source>
        <dbReference type="Proteomes" id="UP000692954"/>
    </source>
</evidence>